<reference evidence="2" key="1">
    <citation type="journal article" date="2019" name="Int. J. Syst. Evol. Microbiol.">
        <title>The Global Catalogue of Microorganisms (GCM) 10K type strain sequencing project: providing services to taxonomists for standard genome sequencing and annotation.</title>
        <authorList>
            <consortium name="The Broad Institute Genomics Platform"/>
            <consortium name="The Broad Institute Genome Sequencing Center for Infectious Disease"/>
            <person name="Wu L."/>
            <person name="Ma J."/>
        </authorList>
    </citation>
    <scope>NUCLEOTIDE SEQUENCE [LARGE SCALE GENOMIC DNA]</scope>
    <source>
        <strain evidence="2">KCTC 22245</strain>
    </source>
</reference>
<dbReference type="Proteomes" id="UP001595607">
    <property type="component" value="Unassembled WGS sequence"/>
</dbReference>
<dbReference type="RefSeq" id="WP_189571732.1">
    <property type="nucleotide sequence ID" value="NZ_BMXU01000001.1"/>
</dbReference>
<dbReference type="EMBL" id="JBHRVA010000002">
    <property type="protein sequence ID" value="MFC3302834.1"/>
    <property type="molecule type" value="Genomic_DNA"/>
</dbReference>
<name>A0ABV7MBI9_9PROT</name>
<gene>
    <name evidence="1" type="ORF">ACFONP_08825</name>
</gene>
<evidence type="ECO:0000313" key="2">
    <source>
        <dbReference type="Proteomes" id="UP001595607"/>
    </source>
</evidence>
<accession>A0ABV7MBI9</accession>
<keyword evidence="2" id="KW-1185">Reference proteome</keyword>
<organism evidence="1 2">
    <name type="scientific">Parvularcula lutaonensis</name>
    <dbReference type="NCBI Taxonomy" id="491923"/>
    <lineage>
        <taxon>Bacteria</taxon>
        <taxon>Pseudomonadati</taxon>
        <taxon>Pseudomonadota</taxon>
        <taxon>Alphaproteobacteria</taxon>
        <taxon>Parvularculales</taxon>
        <taxon>Parvularculaceae</taxon>
        <taxon>Parvularcula</taxon>
    </lineage>
</organism>
<sequence>MNLISLLVSSYLSVAPMPADQQLALIDQLLGDSGTTSQCTCTVEKLEGEESDETCTYSYDCTNGQAGETEASCDPQVAQAQVTEAFCRQ</sequence>
<comment type="caution">
    <text evidence="1">The sequence shown here is derived from an EMBL/GenBank/DDBJ whole genome shotgun (WGS) entry which is preliminary data.</text>
</comment>
<evidence type="ECO:0000313" key="1">
    <source>
        <dbReference type="EMBL" id="MFC3302834.1"/>
    </source>
</evidence>
<proteinExistence type="predicted"/>
<protein>
    <submittedName>
        <fullName evidence="1">Uncharacterized protein</fullName>
    </submittedName>
</protein>